<gene>
    <name evidence="5" type="ORF">HFQ13_04265</name>
</gene>
<protein>
    <submittedName>
        <fullName evidence="5">Metal ABC transporter ATP-binding protein</fullName>
    </submittedName>
</protein>
<dbReference type="InterPro" id="IPR027417">
    <property type="entry name" value="P-loop_NTPase"/>
</dbReference>
<dbReference type="InterPro" id="IPR003439">
    <property type="entry name" value="ABC_transporter-like_ATP-bd"/>
</dbReference>
<dbReference type="EMBL" id="JAAXYO010000039">
    <property type="protein sequence ID" value="MBU2787433.1"/>
    <property type="molecule type" value="Genomic_DNA"/>
</dbReference>
<sequence>MPAFSVSTDPVLEVSNLCVRLGGRQVLQDISFTLNKGSVSALIGENGAGKTTLLRSILGIQPWQKGSIRVLGKTVRGQLSQIGYVPQKIAFDPYLPLRTRDLVALGQTGRHWWQGSDTAAVADALAAVQAESFAEQRVGMLSGGQQQRAVIAHALARRPRLLLLDEPLANLDFASASRLVELLGVLARKQGISVLVTAHDMNPLLPILDHLVYLVGGRAAAGNVAEVVRSDVLNRLYGYPVEVLQHRGRLLILPKNPQQGLEIPCHVHEDLDEHD</sequence>
<keyword evidence="1" id="KW-0813">Transport</keyword>
<dbReference type="PANTHER" id="PTHR42734">
    <property type="entry name" value="METAL TRANSPORT SYSTEM ATP-BINDING PROTEIN TM_0124-RELATED"/>
    <property type="match status" value="1"/>
</dbReference>
<dbReference type="InterPro" id="IPR003593">
    <property type="entry name" value="AAA+_ATPase"/>
</dbReference>
<name>A0AAE2YP96_9PROT</name>
<proteinExistence type="predicted"/>
<dbReference type="GO" id="GO:0005524">
    <property type="term" value="F:ATP binding"/>
    <property type="evidence" value="ECO:0007669"/>
    <property type="project" value="UniProtKB-KW"/>
</dbReference>
<accession>A0AAE2YP96</accession>
<keyword evidence="2" id="KW-0547">Nucleotide-binding</keyword>
<evidence type="ECO:0000259" key="4">
    <source>
        <dbReference type="PROSITE" id="PS50893"/>
    </source>
</evidence>
<keyword evidence="6" id="KW-1185">Reference proteome</keyword>
<dbReference type="GO" id="GO:0016887">
    <property type="term" value="F:ATP hydrolysis activity"/>
    <property type="evidence" value="ECO:0007669"/>
    <property type="project" value="InterPro"/>
</dbReference>
<dbReference type="RefSeq" id="WP_215872000.1">
    <property type="nucleotide sequence ID" value="NZ_JAAXYO010000039.1"/>
</dbReference>
<organism evidence="5 6">
    <name type="scientific">Igneacidithiobacillus copahuensis</name>
    <dbReference type="NCBI Taxonomy" id="2724909"/>
    <lineage>
        <taxon>Bacteria</taxon>
        <taxon>Pseudomonadati</taxon>
        <taxon>Pseudomonadota</taxon>
        <taxon>Acidithiobacillia</taxon>
        <taxon>Acidithiobacillales</taxon>
        <taxon>Acidithiobacillaceae</taxon>
        <taxon>Igneacidithiobacillus</taxon>
    </lineage>
</organism>
<dbReference type="Pfam" id="PF00005">
    <property type="entry name" value="ABC_tran"/>
    <property type="match status" value="1"/>
</dbReference>
<dbReference type="PROSITE" id="PS50893">
    <property type="entry name" value="ABC_TRANSPORTER_2"/>
    <property type="match status" value="1"/>
</dbReference>
<keyword evidence="3 5" id="KW-0067">ATP-binding</keyword>
<evidence type="ECO:0000313" key="6">
    <source>
        <dbReference type="Proteomes" id="UP001197378"/>
    </source>
</evidence>
<evidence type="ECO:0000256" key="3">
    <source>
        <dbReference type="ARBA" id="ARBA00022840"/>
    </source>
</evidence>
<dbReference type="SUPFAM" id="SSF52540">
    <property type="entry name" value="P-loop containing nucleoside triphosphate hydrolases"/>
    <property type="match status" value="1"/>
</dbReference>
<dbReference type="Gene3D" id="3.40.50.300">
    <property type="entry name" value="P-loop containing nucleotide triphosphate hydrolases"/>
    <property type="match status" value="1"/>
</dbReference>
<evidence type="ECO:0000313" key="5">
    <source>
        <dbReference type="EMBL" id="MBU2787433.1"/>
    </source>
</evidence>
<evidence type="ECO:0000256" key="1">
    <source>
        <dbReference type="ARBA" id="ARBA00022448"/>
    </source>
</evidence>
<dbReference type="SMART" id="SM00382">
    <property type="entry name" value="AAA"/>
    <property type="match status" value="1"/>
</dbReference>
<dbReference type="InterPro" id="IPR050153">
    <property type="entry name" value="Metal_Ion_Import_ABC"/>
</dbReference>
<reference evidence="5" key="1">
    <citation type="journal article" date="2021" name="ISME J.">
        <title>Genomic evolution of the class Acidithiobacillia: deep-branching Proteobacteria living in extreme acidic conditions.</title>
        <authorList>
            <person name="Moya-Beltran A."/>
            <person name="Beard S."/>
            <person name="Rojas-Villalobos C."/>
            <person name="Issotta F."/>
            <person name="Gallardo Y."/>
            <person name="Ulloa R."/>
            <person name="Giaveno A."/>
            <person name="Degli Esposti M."/>
            <person name="Johnson D.B."/>
            <person name="Quatrini R."/>
        </authorList>
    </citation>
    <scope>NUCLEOTIDE SEQUENCE</scope>
    <source>
        <strain evidence="5">VAN18-1</strain>
    </source>
</reference>
<dbReference type="AlphaFoldDB" id="A0AAE2YP96"/>
<evidence type="ECO:0000256" key="2">
    <source>
        <dbReference type="ARBA" id="ARBA00022741"/>
    </source>
</evidence>
<dbReference type="Proteomes" id="UP001197378">
    <property type="component" value="Unassembled WGS sequence"/>
</dbReference>
<comment type="caution">
    <text evidence="5">The sequence shown here is derived from an EMBL/GenBank/DDBJ whole genome shotgun (WGS) entry which is preliminary data.</text>
</comment>
<feature type="domain" description="ABC transporter" evidence="4">
    <location>
        <begin position="12"/>
        <end position="241"/>
    </location>
</feature>